<evidence type="ECO:0000256" key="1">
    <source>
        <dbReference type="SAM" id="MobiDB-lite"/>
    </source>
</evidence>
<proteinExistence type="predicted"/>
<gene>
    <name evidence="2" type="ORF">CINCED_3A011843</name>
</gene>
<protein>
    <submittedName>
        <fullName evidence="2">Uncharacterized protein</fullName>
    </submittedName>
</protein>
<reference evidence="2 3" key="1">
    <citation type="submission" date="2019-08" db="EMBL/GenBank/DDBJ databases">
        <authorList>
            <person name="Alioto T."/>
            <person name="Alioto T."/>
            <person name="Gomez Garrido J."/>
        </authorList>
    </citation>
    <scope>NUCLEOTIDE SEQUENCE [LARGE SCALE GENOMIC DNA]</scope>
</reference>
<name>A0A5E4M3G1_9HEMI</name>
<sequence length="116" mass="13150">MHNARATNAINFSRAGQNSSSVGTNTAIPDKYLTSRLPDHLVAATKRWQRELFRRFALSTGCSSRTSKHRQLHTRGIPTYPRFPKCAPHLYRGVSSPRGIFIGIKINSEFKKQRKP</sequence>
<keyword evidence="3" id="KW-1185">Reference proteome</keyword>
<evidence type="ECO:0000313" key="3">
    <source>
        <dbReference type="Proteomes" id="UP000325440"/>
    </source>
</evidence>
<dbReference type="Proteomes" id="UP000325440">
    <property type="component" value="Unassembled WGS sequence"/>
</dbReference>
<dbReference type="AlphaFoldDB" id="A0A5E4M3G1"/>
<dbReference type="EMBL" id="CABPRJ010000017">
    <property type="protein sequence ID" value="VVC25668.1"/>
    <property type="molecule type" value="Genomic_DNA"/>
</dbReference>
<evidence type="ECO:0000313" key="2">
    <source>
        <dbReference type="EMBL" id="VVC25668.1"/>
    </source>
</evidence>
<feature type="region of interest" description="Disordered" evidence="1">
    <location>
        <begin position="1"/>
        <end position="23"/>
    </location>
</feature>
<organism evidence="2 3">
    <name type="scientific">Cinara cedri</name>
    <dbReference type="NCBI Taxonomy" id="506608"/>
    <lineage>
        <taxon>Eukaryota</taxon>
        <taxon>Metazoa</taxon>
        <taxon>Ecdysozoa</taxon>
        <taxon>Arthropoda</taxon>
        <taxon>Hexapoda</taxon>
        <taxon>Insecta</taxon>
        <taxon>Pterygota</taxon>
        <taxon>Neoptera</taxon>
        <taxon>Paraneoptera</taxon>
        <taxon>Hemiptera</taxon>
        <taxon>Sternorrhyncha</taxon>
        <taxon>Aphidomorpha</taxon>
        <taxon>Aphidoidea</taxon>
        <taxon>Aphididae</taxon>
        <taxon>Lachninae</taxon>
        <taxon>Cinara</taxon>
    </lineage>
</organism>
<accession>A0A5E4M3G1</accession>